<accession>A0A832X4V0</accession>
<dbReference type="AlphaFoldDB" id="A0A832X4V0"/>
<sequence length="153" mass="17715">MTRNEKSEEVEKANGDLMELEGIHFDNVLRSIDSHIGDVFNTDSLQTQFLNTVETLKEKEIKMREILLLMNGARKTLNEELSHRVKTENNLSENLAVLKQEKERIGELLLLHEQDIYTTQEEQKKLERLTENLSLALVDMQNKLAENGQAPRK</sequence>
<organism evidence="1 2">
    <name type="scientific">Candidatus Undinarchaeum marinum</name>
    <dbReference type="NCBI Taxonomy" id="2756141"/>
    <lineage>
        <taxon>Archaea</taxon>
        <taxon>Candidatus Undinarchaeota</taxon>
        <taxon>Candidatus Undinarchaeia</taxon>
        <taxon>Candidatus Undinarchaeales</taxon>
        <taxon>Candidatus Undinarchaeaceae</taxon>
        <taxon>Candidatus Undinarchaeum</taxon>
    </lineage>
</organism>
<dbReference type="EMBL" id="DVAD01000001">
    <property type="protein sequence ID" value="HIJ99224.1"/>
    <property type="molecule type" value="Genomic_DNA"/>
</dbReference>
<keyword evidence="2" id="KW-1185">Reference proteome</keyword>
<gene>
    <name evidence="1" type="ORF">H1011_00145</name>
</gene>
<dbReference type="Proteomes" id="UP000604391">
    <property type="component" value="Unassembled WGS sequence"/>
</dbReference>
<comment type="caution">
    <text evidence="1">The sequence shown here is derived from an EMBL/GenBank/DDBJ whole genome shotgun (WGS) entry which is preliminary data.</text>
</comment>
<name>A0A832X4V0_9ARCH</name>
<proteinExistence type="predicted"/>
<reference evidence="1 2" key="1">
    <citation type="journal article" name="Nat. Commun.">
        <title>Undinarchaeota illuminate DPANN phylogeny and the impact of gene transfer on archaeal evolution.</title>
        <authorList>
            <person name="Dombrowski N."/>
            <person name="Williams T.A."/>
            <person name="Sun J."/>
            <person name="Woodcroft B.J."/>
            <person name="Lee J.H."/>
            <person name="Minh B.Q."/>
            <person name="Rinke C."/>
            <person name="Spang A."/>
        </authorList>
    </citation>
    <scope>NUCLEOTIDE SEQUENCE [LARGE SCALE GENOMIC DNA]</scope>
    <source>
        <strain evidence="1">MAG_bin17</strain>
    </source>
</reference>
<protein>
    <submittedName>
        <fullName evidence="1">Uncharacterized protein</fullName>
    </submittedName>
</protein>
<evidence type="ECO:0000313" key="1">
    <source>
        <dbReference type="EMBL" id="HIJ99224.1"/>
    </source>
</evidence>
<evidence type="ECO:0000313" key="2">
    <source>
        <dbReference type="Proteomes" id="UP000604391"/>
    </source>
</evidence>